<protein>
    <submittedName>
        <fullName evidence="2">Alpha/beta hydrolase</fullName>
    </submittedName>
</protein>
<dbReference type="RefSeq" id="WP_377330048.1">
    <property type="nucleotide sequence ID" value="NZ_JBHUMZ010000050.1"/>
</dbReference>
<dbReference type="EMBL" id="JBHUMZ010000050">
    <property type="protein sequence ID" value="MFD2639979.1"/>
    <property type="molecule type" value="Genomic_DNA"/>
</dbReference>
<dbReference type="Pfam" id="PF12146">
    <property type="entry name" value="Hydrolase_4"/>
    <property type="match status" value="2"/>
</dbReference>
<name>A0ABW5QDE2_9BACI</name>
<dbReference type="Gene3D" id="3.40.50.1820">
    <property type="entry name" value="alpha/beta hydrolase"/>
    <property type="match status" value="1"/>
</dbReference>
<dbReference type="InterPro" id="IPR022742">
    <property type="entry name" value="Hydrolase_4"/>
</dbReference>
<dbReference type="Proteomes" id="UP001597452">
    <property type="component" value="Unassembled WGS sequence"/>
</dbReference>
<evidence type="ECO:0000313" key="2">
    <source>
        <dbReference type="EMBL" id="MFD2639979.1"/>
    </source>
</evidence>
<reference evidence="3" key="1">
    <citation type="journal article" date="2019" name="Int. J. Syst. Evol. Microbiol.">
        <title>The Global Catalogue of Microorganisms (GCM) 10K type strain sequencing project: providing services to taxonomists for standard genome sequencing and annotation.</title>
        <authorList>
            <consortium name="The Broad Institute Genomics Platform"/>
            <consortium name="The Broad Institute Genome Sequencing Center for Infectious Disease"/>
            <person name="Wu L."/>
            <person name="Ma J."/>
        </authorList>
    </citation>
    <scope>NUCLEOTIDE SEQUENCE [LARGE SCALE GENOMIC DNA]</scope>
    <source>
        <strain evidence="3">TISTR 1571</strain>
    </source>
</reference>
<dbReference type="InterPro" id="IPR051044">
    <property type="entry name" value="MAG_DAG_Lipase"/>
</dbReference>
<dbReference type="GO" id="GO:0016787">
    <property type="term" value="F:hydrolase activity"/>
    <property type="evidence" value="ECO:0007669"/>
    <property type="project" value="UniProtKB-KW"/>
</dbReference>
<dbReference type="PIRSF" id="PIRSF017388">
    <property type="entry name" value="Esterase_lipase"/>
    <property type="match status" value="1"/>
</dbReference>
<evidence type="ECO:0000259" key="1">
    <source>
        <dbReference type="Pfam" id="PF12146"/>
    </source>
</evidence>
<dbReference type="InterPro" id="IPR029058">
    <property type="entry name" value="AB_hydrolase_fold"/>
</dbReference>
<gene>
    <name evidence="2" type="ORF">ACFSW4_14005</name>
</gene>
<comment type="caution">
    <text evidence="2">The sequence shown here is derived from an EMBL/GenBank/DDBJ whole genome shotgun (WGS) entry which is preliminary data.</text>
</comment>
<feature type="domain" description="Serine aminopeptidase S33" evidence="1">
    <location>
        <begin position="153"/>
        <end position="228"/>
    </location>
</feature>
<dbReference type="InterPro" id="IPR012354">
    <property type="entry name" value="Esterase_lipase"/>
</dbReference>
<feature type="domain" description="Serine aminopeptidase S33" evidence="1">
    <location>
        <begin position="24"/>
        <end position="129"/>
    </location>
</feature>
<evidence type="ECO:0000313" key="3">
    <source>
        <dbReference type="Proteomes" id="UP001597452"/>
    </source>
</evidence>
<dbReference type="SUPFAM" id="SSF53474">
    <property type="entry name" value="alpha/beta-Hydrolases"/>
    <property type="match status" value="1"/>
</dbReference>
<keyword evidence="3" id="KW-1185">Reference proteome</keyword>
<accession>A0ABW5QDE2</accession>
<proteinExistence type="predicted"/>
<dbReference type="PANTHER" id="PTHR11614">
    <property type="entry name" value="PHOSPHOLIPASE-RELATED"/>
    <property type="match status" value="1"/>
</dbReference>
<keyword evidence="2" id="KW-0378">Hydrolase</keyword>
<organism evidence="2 3">
    <name type="scientific">Piscibacillus salipiscarius</name>
    <dbReference type="NCBI Taxonomy" id="299480"/>
    <lineage>
        <taxon>Bacteria</taxon>
        <taxon>Bacillati</taxon>
        <taxon>Bacillota</taxon>
        <taxon>Bacilli</taxon>
        <taxon>Bacillales</taxon>
        <taxon>Bacillaceae</taxon>
        <taxon>Piscibacillus</taxon>
    </lineage>
</organism>
<sequence>MTQENHPVLKGAEELYAKGNHVGCLVSHGFTGTTQSMRPLGEALIEAGYTVCMPRLKGHGTHYEDMEKTTYQDWQNSIQEGYEWLKERCDSIYMAGLSMGGTLTLDMAQQHADLKGIVLINAAIDIPAMAEIEEDVRFLDAIGSDIKKPGVEELAYEKTPVKSIGEINQLMKQVREKLKEVEVPTLILVSEEDHVVPPRNSQDIYEKIKSEDKKLVQLSNSYHVATLDHDQDLIIKETLNFIKDYS</sequence>